<protein>
    <submittedName>
        <fullName evidence="1">Uncharacterized protein</fullName>
    </submittedName>
</protein>
<reference evidence="1" key="1">
    <citation type="submission" date="2020-11" db="EMBL/GenBank/DDBJ databases">
        <authorList>
            <person name="Tran Van P."/>
        </authorList>
    </citation>
    <scope>NUCLEOTIDE SEQUENCE</scope>
</reference>
<accession>A0A7R9PSB1</accession>
<sequence>MKLEKEVGVRIPALVGFPPSPSRATGFVARTLPRRAMETVAVSLCATRVACDHPLAFSREVVSEE</sequence>
<name>A0A7R9PSB1_TIMGE</name>
<dbReference type="AlphaFoldDB" id="A0A7R9PSB1"/>
<organism evidence="1">
    <name type="scientific">Timema genevievae</name>
    <name type="common">Walking stick</name>
    <dbReference type="NCBI Taxonomy" id="629358"/>
    <lineage>
        <taxon>Eukaryota</taxon>
        <taxon>Metazoa</taxon>
        <taxon>Ecdysozoa</taxon>
        <taxon>Arthropoda</taxon>
        <taxon>Hexapoda</taxon>
        <taxon>Insecta</taxon>
        <taxon>Pterygota</taxon>
        <taxon>Neoptera</taxon>
        <taxon>Polyneoptera</taxon>
        <taxon>Phasmatodea</taxon>
        <taxon>Timematodea</taxon>
        <taxon>Timematoidea</taxon>
        <taxon>Timematidae</taxon>
        <taxon>Timema</taxon>
    </lineage>
</organism>
<evidence type="ECO:0000313" key="1">
    <source>
        <dbReference type="EMBL" id="CAD7614333.1"/>
    </source>
</evidence>
<dbReference type="EMBL" id="OE849945">
    <property type="protein sequence ID" value="CAD7614333.1"/>
    <property type="molecule type" value="Genomic_DNA"/>
</dbReference>
<gene>
    <name evidence="1" type="ORF">TGEB3V08_LOCUS11403</name>
</gene>
<proteinExistence type="predicted"/>